<organism evidence="8 9">
    <name type="scientific">Thermincola ferriacetica</name>
    <dbReference type="NCBI Taxonomy" id="281456"/>
    <lineage>
        <taxon>Bacteria</taxon>
        <taxon>Bacillati</taxon>
        <taxon>Bacillota</taxon>
        <taxon>Clostridia</taxon>
        <taxon>Eubacteriales</taxon>
        <taxon>Thermincolaceae</taxon>
        <taxon>Thermincola</taxon>
    </lineage>
</organism>
<evidence type="ECO:0000259" key="7">
    <source>
        <dbReference type="SMART" id="SM00849"/>
    </source>
</evidence>
<feature type="transmembrane region" description="Helical" evidence="6">
    <location>
        <begin position="417"/>
        <end position="441"/>
    </location>
</feature>
<dbReference type="PANTHER" id="PTHR30619">
    <property type="entry name" value="DNA INTERNALIZATION/COMPETENCE PROTEIN COMEC/REC2"/>
    <property type="match status" value="1"/>
</dbReference>
<dbReference type="SUPFAM" id="SSF56281">
    <property type="entry name" value="Metallo-hydrolase/oxidoreductase"/>
    <property type="match status" value="1"/>
</dbReference>
<evidence type="ECO:0000256" key="3">
    <source>
        <dbReference type="ARBA" id="ARBA00022692"/>
    </source>
</evidence>
<dbReference type="CDD" id="cd07731">
    <property type="entry name" value="ComA-like_MBL-fold"/>
    <property type="match status" value="1"/>
</dbReference>
<keyword evidence="4 6" id="KW-1133">Transmembrane helix</keyword>
<dbReference type="InterPro" id="IPR004797">
    <property type="entry name" value="Competence_ComEC/Rec2"/>
</dbReference>
<reference evidence="9" key="1">
    <citation type="submission" date="2015-07" db="EMBL/GenBank/DDBJ databases">
        <title>Complete Genome of Thermincola ferriacetica strain Z-0001T.</title>
        <authorList>
            <person name="Lusk B."/>
            <person name="Badalamenti J.P."/>
            <person name="Parameswaran P."/>
            <person name="Bond D.R."/>
            <person name="Torres C.I."/>
        </authorList>
    </citation>
    <scope>NUCLEOTIDE SEQUENCE [LARGE SCALE GENOMIC DNA]</scope>
    <source>
        <strain evidence="9">Z-0001</strain>
    </source>
</reference>
<evidence type="ECO:0000256" key="6">
    <source>
        <dbReference type="SAM" id="Phobius"/>
    </source>
</evidence>
<feature type="transmembrane region" description="Helical" evidence="6">
    <location>
        <begin position="53"/>
        <end position="71"/>
    </location>
</feature>
<dbReference type="InterPro" id="IPR035681">
    <property type="entry name" value="ComA-like_MBL"/>
</dbReference>
<dbReference type="NCBIfam" id="TIGR00360">
    <property type="entry name" value="ComEC_N-term"/>
    <property type="match status" value="1"/>
</dbReference>
<dbReference type="Proteomes" id="UP000037175">
    <property type="component" value="Unassembled WGS sequence"/>
</dbReference>
<evidence type="ECO:0000256" key="1">
    <source>
        <dbReference type="ARBA" id="ARBA00004651"/>
    </source>
</evidence>
<dbReference type="Pfam" id="PF13567">
    <property type="entry name" value="DUF4131"/>
    <property type="match status" value="1"/>
</dbReference>
<dbReference type="AlphaFoldDB" id="A0A0L6W040"/>
<dbReference type="RefSeq" id="WP_052218647.1">
    <property type="nucleotide sequence ID" value="NZ_LGTE01000021.1"/>
</dbReference>
<comment type="subcellular location">
    <subcellularLocation>
        <location evidence="1">Cell membrane</location>
        <topology evidence="1">Multi-pass membrane protein</topology>
    </subcellularLocation>
</comment>
<dbReference type="InterPro" id="IPR004477">
    <property type="entry name" value="ComEC_N"/>
</dbReference>
<keyword evidence="5 6" id="KW-0472">Membrane</keyword>
<keyword evidence="9" id="KW-1185">Reference proteome</keyword>
<feature type="transmembrane region" description="Helical" evidence="6">
    <location>
        <begin position="255"/>
        <end position="277"/>
    </location>
</feature>
<dbReference type="InterPro" id="IPR036866">
    <property type="entry name" value="RibonucZ/Hydroxyglut_hydro"/>
</dbReference>
<feature type="domain" description="Metallo-beta-lactamase" evidence="7">
    <location>
        <begin position="549"/>
        <end position="735"/>
    </location>
</feature>
<dbReference type="PATRIC" id="fig|281456.6.peg.2712"/>
<feature type="transmembrane region" description="Helical" evidence="6">
    <location>
        <begin position="516"/>
        <end position="535"/>
    </location>
</feature>
<proteinExistence type="predicted"/>
<dbReference type="Pfam" id="PF03772">
    <property type="entry name" value="Competence"/>
    <property type="match status" value="1"/>
</dbReference>
<feature type="transmembrane region" description="Helical" evidence="6">
    <location>
        <begin position="350"/>
        <end position="369"/>
    </location>
</feature>
<feature type="transmembrane region" description="Helical" evidence="6">
    <location>
        <begin position="5"/>
        <end position="22"/>
    </location>
</feature>
<dbReference type="Pfam" id="PF00753">
    <property type="entry name" value="Lactamase_B"/>
    <property type="match status" value="1"/>
</dbReference>
<dbReference type="Gene3D" id="3.60.15.10">
    <property type="entry name" value="Ribonuclease Z/Hydroxyacylglutathione hydrolase-like"/>
    <property type="match status" value="1"/>
</dbReference>
<dbReference type="InterPro" id="IPR025405">
    <property type="entry name" value="DUF4131"/>
</dbReference>
<feature type="transmembrane region" description="Helical" evidence="6">
    <location>
        <begin position="484"/>
        <end position="504"/>
    </location>
</feature>
<protein>
    <submittedName>
        <fullName evidence="8">DNA internalization-related competence protein ComEC/Rec2</fullName>
    </submittedName>
</protein>
<dbReference type="NCBIfam" id="TIGR00361">
    <property type="entry name" value="ComEC_Rec2"/>
    <property type="match status" value="1"/>
</dbReference>
<dbReference type="GO" id="GO:0030420">
    <property type="term" value="P:establishment of competence for transformation"/>
    <property type="evidence" value="ECO:0007669"/>
    <property type="project" value="InterPro"/>
</dbReference>
<dbReference type="SMART" id="SM00849">
    <property type="entry name" value="Lactamase_B"/>
    <property type="match status" value="1"/>
</dbReference>
<name>A0A0L6W040_9FIRM</name>
<accession>A0A0L6W040</accession>
<evidence type="ECO:0000256" key="4">
    <source>
        <dbReference type="ARBA" id="ARBA00022989"/>
    </source>
</evidence>
<comment type="caution">
    <text evidence="8">The sequence shown here is derived from an EMBL/GenBank/DDBJ whole genome shotgun (WGS) entry which is preliminary data.</text>
</comment>
<keyword evidence="3 6" id="KW-0812">Transmembrane</keyword>
<keyword evidence="2" id="KW-1003">Cell membrane</keyword>
<dbReference type="PANTHER" id="PTHR30619:SF1">
    <property type="entry name" value="RECOMBINATION PROTEIN 2"/>
    <property type="match status" value="1"/>
</dbReference>
<evidence type="ECO:0000313" key="8">
    <source>
        <dbReference type="EMBL" id="KNZ68836.1"/>
    </source>
</evidence>
<feature type="transmembrane region" description="Helical" evidence="6">
    <location>
        <begin position="289"/>
        <end position="305"/>
    </location>
</feature>
<dbReference type="EMBL" id="LGTE01000021">
    <property type="protein sequence ID" value="KNZ68836.1"/>
    <property type="molecule type" value="Genomic_DNA"/>
</dbReference>
<dbReference type="GO" id="GO:0005886">
    <property type="term" value="C:plasma membrane"/>
    <property type="evidence" value="ECO:0007669"/>
    <property type="project" value="UniProtKB-SubCell"/>
</dbReference>
<feature type="transmembrane region" description="Helical" evidence="6">
    <location>
        <begin position="453"/>
        <end position="472"/>
    </location>
</feature>
<evidence type="ECO:0000313" key="9">
    <source>
        <dbReference type="Proteomes" id="UP000037175"/>
    </source>
</evidence>
<dbReference type="InterPro" id="IPR001279">
    <property type="entry name" value="Metallo-B-lactamas"/>
</dbReference>
<dbReference type="InterPro" id="IPR052159">
    <property type="entry name" value="Competence_DNA_uptake"/>
</dbReference>
<evidence type="ECO:0000256" key="5">
    <source>
        <dbReference type="ARBA" id="ARBA00023136"/>
    </source>
</evidence>
<feature type="transmembrane region" description="Helical" evidence="6">
    <location>
        <begin position="28"/>
        <end position="46"/>
    </location>
</feature>
<feature type="transmembrane region" description="Helical" evidence="6">
    <location>
        <begin position="381"/>
        <end position="405"/>
    </location>
</feature>
<evidence type="ECO:0000256" key="2">
    <source>
        <dbReference type="ARBA" id="ARBA00022475"/>
    </source>
</evidence>
<gene>
    <name evidence="8" type="ORF">Tfer_2558</name>
</gene>
<sequence>MKKVFVHYTACFILGIITATYLPLPRGLLISGLILSTALVLFNKFFSWRKTSVYILLAFVFLGALRQHYALDRLATADRYLVNKNIEVCGMICEEPVVRENTTDYIFKINELKGGNKDTEKISAKILVRLRNTPVPATAAKSRKVHRYGEILCVRGVLESPPPPSNPGQFDYRSYCRQQGISGIMYPEKVTTVGMGRKTVAGVVTGGAIKIKEKLRDIALRSLPQQDYYVVDGLLFGGAGNLNGDFKTDLQKTGVIHVLSVSGFHVGLVMAGTQVLLRCLRIRKKRVHILVALAVLFLYTLMTGWRPSVLRAAVMACLPLVGSVLGRKSSWPVSLSAACMLLMMWNPANLFTTGAQLSFAATWGILYLTSPIKNLIGFMPAALRGSLAVICAAQISTMPLLIYYFNYLPLFSVLANLLVVPLITLIILLACTSLTVGLLFLPGAVLLNTGTSCLLQVVRWIVWIVGQLPVAVYNIQSPRLWELVIWYGILVLLGALYWERLLYLRVLWIYKRNRRSAVTLALFLMCIFVWFGVILPAKRLNVTFLDVGEADCAVVIGPRRYVLVIDTGGSLGLKKSFDPGRTVLTPYLRSMGVQQVDLLVLSHFHRDHIGGIAGLAGEFTIKQVLVPGEWEDSEEARQVFALLKRKHIPFINAGRLKQIVLEPGLQLRILGPPRKNFENTVSDVNNNSLVLKLTYGQVTYLFPGDIQQEAIDYYCSEAAEAEVGTLTATVLKVPHHGSKGSFDSRFYDKTRPHIAVVSVGPNYFGHPDRRVIEELKQRGAMVYRTDRTGAVTCLSDGKSIRVSAFRKEGMD</sequence>